<evidence type="ECO:0000256" key="12">
    <source>
        <dbReference type="ARBA" id="ARBA00023204"/>
    </source>
</evidence>
<gene>
    <name evidence="16" type="primary">mutY</name>
    <name evidence="16" type="ORF">GCM10007879_20540</name>
</gene>
<evidence type="ECO:0000313" key="17">
    <source>
        <dbReference type="Proteomes" id="UP001161405"/>
    </source>
</evidence>
<sequence>MPEINRHKNDKSNKPPIDAAALLAWYDNNARALPWRVSPADRARGVAPNPYFVWLSEIMLQQTTVPTVGKYFAAFTSRWPTVQDLAAADRDDVLKEWAGLGYYARARNLHACANMVVDEFGGDFPQTAAELMNLPGIGPYTSAAIAAICYDQQVAVVDGNVDRVVARFTALDQPVRDAKPFVKSFVQQSVPKRAGDFAQSLMDLGATICAPKRANCLICPIAENCQGTKTADPTNFPVMPAKKQKPKRAGHAFVVENAKGEIWLQQRPEKGLLAAMTEVPGSEWHKLAEIKSDTIPEPEFPIRGEWRNCGSIEHVFTHFALTLTVWKLNSDEAPTQKGWWSKKQNLDAEALPTVFKKVLAKTFEE</sequence>
<name>A0ABQ5URB2_9HYPH</name>
<dbReference type="InterPro" id="IPR044298">
    <property type="entry name" value="MIG/MutY"/>
</dbReference>
<evidence type="ECO:0000256" key="7">
    <source>
        <dbReference type="ARBA" id="ARBA00022723"/>
    </source>
</evidence>
<feature type="domain" description="HhH-GPD" evidence="15">
    <location>
        <begin position="59"/>
        <end position="207"/>
    </location>
</feature>
<dbReference type="CDD" id="cd03431">
    <property type="entry name" value="NUDIX_DNA_Glycosylase_C-MutY"/>
    <property type="match status" value="1"/>
</dbReference>
<evidence type="ECO:0000256" key="6">
    <source>
        <dbReference type="ARBA" id="ARBA00022485"/>
    </source>
</evidence>
<evidence type="ECO:0000256" key="14">
    <source>
        <dbReference type="RuleBase" id="RU365096"/>
    </source>
</evidence>
<evidence type="ECO:0000256" key="13">
    <source>
        <dbReference type="ARBA" id="ARBA00023295"/>
    </source>
</evidence>
<dbReference type="Gene3D" id="3.90.79.10">
    <property type="entry name" value="Nucleoside Triphosphate Pyrophosphohydrolase"/>
    <property type="match status" value="1"/>
</dbReference>
<dbReference type="SMART" id="SM00478">
    <property type="entry name" value="ENDO3c"/>
    <property type="match status" value="1"/>
</dbReference>
<evidence type="ECO:0000256" key="1">
    <source>
        <dbReference type="ARBA" id="ARBA00000843"/>
    </source>
</evidence>
<dbReference type="InterPro" id="IPR003265">
    <property type="entry name" value="HhH-GPD_domain"/>
</dbReference>
<dbReference type="InterPro" id="IPR011257">
    <property type="entry name" value="DNA_glycosylase"/>
</dbReference>
<dbReference type="EC" id="3.2.2.31" evidence="4 14"/>
<dbReference type="EMBL" id="BSNI01000002">
    <property type="protein sequence ID" value="GLQ17805.1"/>
    <property type="molecule type" value="Genomic_DNA"/>
</dbReference>
<dbReference type="Gene3D" id="1.10.1670.10">
    <property type="entry name" value="Helix-hairpin-Helix base-excision DNA repair enzymes (C-terminal)"/>
    <property type="match status" value="1"/>
</dbReference>
<keyword evidence="8 14" id="KW-0227">DNA damage</keyword>
<keyword evidence="13 14" id="KW-0326">Glycosidase</keyword>
<dbReference type="RefSeq" id="WP_284364219.1">
    <property type="nucleotide sequence ID" value="NZ_BSNI01000002.1"/>
</dbReference>
<dbReference type="InterPro" id="IPR000445">
    <property type="entry name" value="HhH_motif"/>
</dbReference>
<keyword evidence="6" id="KW-0004">4Fe-4S</keyword>
<evidence type="ECO:0000256" key="8">
    <source>
        <dbReference type="ARBA" id="ARBA00022763"/>
    </source>
</evidence>
<reference evidence="16" key="2">
    <citation type="submission" date="2023-01" db="EMBL/GenBank/DDBJ databases">
        <title>Draft genome sequence of Maritalea porphyrae strain NBRC 107169.</title>
        <authorList>
            <person name="Sun Q."/>
            <person name="Mori K."/>
        </authorList>
    </citation>
    <scope>NUCLEOTIDE SEQUENCE</scope>
    <source>
        <strain evidence="16">NBRC 107169</strain>
    </source>
</reference>
<proteinExistence type="inferred from homology"/>
<comment type="caution">
    <text evidence="16">The sequence shown here is derived from an EMBL/GenBank/DDBJ whole genome shotgun (WGS) entry which is preliminary data.</text>
</comment>
<dbReference type="SUPFAM" id="SSF48150">
    <property type="entry name" value="DNA-glycosylase"/>
    <property type="match status" value="1"/>
</dbReference>
<dbReference type="Proteomes" id="UP001161405">
    <property type="component" value="Unassembled WGS sequence"/>
</dbReference>
<dbReference type="Pfam" id="PF00730">
    <property type="entry name" value="HhH-GPD"/>
    <property type="match status" value="1"/>
</dbReference>
<dbReference type="SUPFAM" id="SSF55811">
    <property type="entry name" value="Nudix"/>
    <property type="match status" value="1"/>
</dbReference>
<dbReference type="InterPro" id="IPR005760">
    <property type="entry name" value="A/G_AdeGlyc_MutY"/>
</dbReference>
<keyword evidence="10 14" id="KW-0408">Iron</keyword>
<keyword evidence="17" id="KW-1185">Reference proteome</keyword>
<dbReference type="InterPro" id="IPR023170">
    <property type="entry name" value="HhH_base_excis_C"/>
</dbReference>
<evidence type="ECO:0000256" key="9">
    <source>
        <dbReference type="ARBA" id="ARBA00022801"/>
    </source>
</evidence>
<evidence type="ECO:0000256" key="11">
    <source>
        <dbReference type="ARBA" id="ARBA00023014"/>
    </source>
</evidence>
<protein>
    <recommendedName>
        <fullName evidence="5 14">Adenine DNA glycosylase</fullName>
        <ecNumber evidence="4 14">3.2.2.31</ecNumber>
    </recommendedName>
</protein>
<evidence type="ECO:0000256" key="3">
    <source>
        <dbReference type="ARBA" id="ARBA00008343"/>
    </source>
</evidence>
<dbReference type="Pfam" id="PF00633">
    <property type="entry name" value="HHH"/>
    <property type="match status" value="1"/>
</dbReference>
<dbReference type="Gene3D" id="1.10.340.30">
    <property type="entry name" value="Hypothetical protein, domain 2"/>
    <property type="match status" value="1"/>
</dbReference>
<reference evidence="16" key="1">
    <citation type="journal article" date="2014" name="Int. J. Syst. Evol. Microbiol.">
        <title>Complete genome of a new Firmicutes species belonging to the dominant human colonic microbiota ('Ruminococcus bicirculans') reveals two chromosomes and a selective capacity to utilize plant glucans.</title>
        <authorList>
            <consortium name="NISC Comparative Sequencing Program"/>
            <person name="Wegmann U."/>
            <person name="Louis P."/>
            <person name="Goesmann A."/>
            <person name="Henrissat B."/>
            <person name="Duncan S.H."/>
            <person name="Flint H.J."/>
        </authorList>
    </citation>
    <scope>NUCLEOTIDE SEQUENCE</scope>
    <source>
        <strain evidence="16">NBRC 107169</strain>
    </source>
</reference>
<evidence type="ECO:0000256" key="10">
    <source>
        <dbReference type="ARBA" id="ARBA00023004"/>
    </source>
</evidence>
<keyword evidence="9" id="KW-0378">Hydrolase</keyword>
<dbReference type="PANTHER" id="PTHR42944:SF1">
    <property type="entry name" value="ADENINE DNA GLYCOSYLASE"/>
    <property type="match status" value="1"/>
</dbReference>
<comment type="catalytic activity">
    <reaction evidence="1 14">
        <text>Hydrolyzes free adenine bases from 7,8-dihydro-8-oxoguanine:adenine mismatched double-stranded DNA, leaving an apurinic site.</text>
        <dbReference type="EC" id="3.2.2.31"/>
    </reaction>
</comment>
<evidence type="ECO:0000259" key="15">
    <source>
        <dbReference type="SMART" id="SM00478"/>
    </source>
</evidence>
<dbReference type="NCBIfam" id="TIGR01084">
    <property type="entry name" value="mutY"/>
    <property type="match status" value="1"/>
</dbReference>
<dbReference type="Pfam" id="PF14815">
    <property type="entry name" value="NUDIX_4"/>
    <property type="match status" value="1"/>
</dbReference>
<evidence type="ECO:0000256" key="5">
    <source>
        <dbReference type="ARBA" id="ARBA00022023"/>
    </source>
</evidence>
<organism evidence="16 17">
    <name type="scientific">Maritalea porphyrae</name>
    <dbReference type="NCBI Taxonomy" id="880732"/>
    <lineage>
        <taxon>Bacteria</taxon>
        <taxon>Pseudomonadati</taxon>
        <taxon>Pseudomonadota</taxon>
        <taxon>Alphaproteobacteria</taxon>
        <taxon>Hyphomicrobiales</taxon>
        <taxon>Devosiaceae</taxon>
        <taxon>Maritalea</taxon>
    </lineage>
</organism>
<dbReference type="InterPro" id="IPR029119">
    <property type="entry name" value="MutY_C"/>
</dbReference>
<dbReference type="CDD" id="cd00056">
    <property type="entry name" value="ENDO3c"/>
    <property type="match status" value="1"/>
</dbReference>
<dbReference type="PANTHER" id="PTHR42944">
    <property type="entry name" value="ADENINE DNA GLYCOSYLASE"/>
    <property type="match status" value="1"/>
</dbReference>
<evidence type="ECO:0000256" key="2">
    <source>
        <dbReference type="ARBA" id="ARBA00002933"/>
    </source>
</evidence>
<comment type="function">
    <text evidence="2">Adenine glycosylase active on G-A mispairs. MutY also corrects error-prone DNA synthesis past GO lesions which are due to the oxidatively damaged form of guanine: 7,8-dihydro-8-oxoguanine (8-oxo-dGTP).</text>
</comment>
<accession>A0ABQ5URB2</accession>
<keyword evidence="7" id="KW-0479">Metal-binding</keyword>
<keyword evidence="11" id="KW-0411">Iron-sulfur</keyword>
<evidence type="ECO:0000256" key="4">
    <source>
        <dbReference type="ARBA" id="ARBA00012045"/>
    </source>
</evidence>
<comment type="cofactor">
    <cofactor evidence="14">
        <name>[4Fe-4S] cluster</name>
        <dbReference type="ChEBI" id="CHEBI:49883"/>
    </cofactor>
    <text evidence="14">Binds 1 [4Fe-4S] cluster.</text>
</comment>
<keyword evidence="12" id="KW-0234">DNA repair</keyword>
<dbReference type="InterPro" id="IPR015797">
    <property type="entry name" value="NUDIX_hydrolase-like_dom_sf"/>
</dbReference>
<evidence type="ECO:0000313" key="16">
    <source>
        <dbReference type="EMBL" id="GLQ17805.1"/>
    </source>
</evidence>
<comment type="similarity">
    <text evidence="3 14">Belongs to the Nth/MutY family.</text>
</comment>